<dbReference type="GO" id="GO:0005886">
    <property type="term" value="C:plasma membrane"/>
    <property type="evidence" value="ECO:0007669"/>
    <property type="project" value="UniProtKB-SubCell"/>
</dbReference>
<dbReference type="HOGENOM" id="CLU_024508_0_1_10"/>
<dbReference type="PANTHER" id="PTHR43337">
    <property type="entry name" value="XANTHINE/URACIL PERMEASE C887.17-RELATED"/>
    <property type="match status" value="1"/>
</dbReference>
<comment type="similarity">
    <text evidence="2 8">Belongs to the nucleobase:cation symporter-2 (NCS2) (TC 2.A.40) family. Azg-like subfamily.</text>
</comment>
<name>B2RJI5_PORG3</name>
<accession>B2RJI5</accession>
<dbReference type="EMBL" id="AP009380">
    <property type="protein sequence ID" value="BAG33530.1"/>
    <property type="molecule type" value="Genomic_DNA"/>
</dbReference>
<reference evidence="10 11" key="1">
    <citation type="journal article" date="2008" name="DNA Res.">
        <title>Determination of the genome sequence of Porphyromonas gingivalis strain ATCC 33277 and genomic comparison with strain W83 revealed extensive genome rearrangements in P. gingivalis.</title>
        <authorList>
            <person name="Naito M."/>
            <person name="Hirakawa H."/>
            <person name="Yamashita A."/>
            <person name="Ohara N."/>
            <person name="Shoji M."/>
            <person name="Yukitake H."/>
            <person name="Nakayama K."/>
            <person name="Toh H."/>
            <person name="Yoshimura F."/>
            <person name="Kuhara S."/>
            <person name="Hattori M."/>
            <person name="Hayashi T."/>
            <person name="Nakayama K."/>
        </authorList>
    </citation>
    <scope>NUCLEOTIDE SEQUENCE [LARGE SCALE GENOMIC DNA]</scope>
    <source>
        <strain evidence="11">ATCC 33277 / DSM 20709 / CIP 103683 / JCM 12257 / NCTC 11834 / 2561</strain>
    </source>
</reference>
<dbReference type="Pfam" id="PF00860">
    <property type="entry name" value="Xan_ur_permease"/>
    <property type="match status" value="1"/>
</dbReference>
<keyword evidence="7 8" id="KW-0472">Membrane</keyword>
<evidence type="ECO:0000256" key="2">
    <source>
        <dbReference type="ARBA" id="ARBA00005697"/>
    </source>
</evidence>
<organism evidence="10 11">
    <name type="scientific">Porphyromonas gingivalis (strain ATCC 33277 / DSM 20709 / CIP 103683 / JCM 12257 / NCTC 11834 / 2561)</name>
    <dbReference type="NCBI Taxonomy" id="431947"/>
    <lineage>
        <taxon>Bacteria</taxon>
        <taxon>Pseudomonadati</taxon>
        <taxon>Bacteroidota</taxon>
        <taxon>Bacteroidia</taxon>
        <taxon>Bacteroidales</taxon>
        <taxon>Porphyromonadaceae</taxon>
        <taxon>Porphyromonas</taxon>
    </lineage>
</organism>
<feature type="transmembrane region" description="Helical" evidence="9">
    <location>
        <begin position="244"/>
        <end position="266"/>
    </location>
</feature>
<comment type="subcellular location">
    <subcellularLocation>
        <location evidence="1 8">Cell membrane</location>
        <topology evidence="1 8">Multi-pass membrane protein</topology>
    </subcellularLocation>
</comment>
<feature type="transmembrane region" description="Helical" evidence="9">
    <location>
        <begin position="415"/>
        <end position="432"/>
    </location>
</feature>
<feature type="transmembrane region" description="Helical" evidence="9">
    <location>
        <begin position="350"/>
        <end position="367"/>
    </location>
</feature>
<keyword evidence="5 8" id="KW-0812">Transmembrane</keyword>
<evidence type="ECO:0000256" key="4">
    <source>
        <dbReference type="ARBA" id="ARBA00022475"/>
    </source>
</evidence>
<feature type="transmembrane region" description="Helical" evidence="9">
    <location>
        <begin position="195"/>
        <end position="214"/>
    </location>
</feature>
<evidence type="ECO:0000256" key="5">
    <source>
        <dbReference type="ARBA" id="ARBA00022692"/>
    </source>
</evidence>
<keyword evidence="4 8" id="KW-1003">Cell membrane</keyword>
<evidence type="ECO:0000313" key="11">
    <source>
        <dbReference type="Proteomes" id="UP000008842"/>
    </source>
</evidence>
<dbReference type="PANTHER" id="PTHR43337:SF1">
    <property type="entry name" value="XANTHINE_URACIL PERMEASE C887.17-RELATED"/>
    <property type="match status" value="1"/>
</dbReference>
<dbReference type="InterPro" id="IPR026033">
    <property type="entry name" value="Azg-like_bact_archaea"/>
</dbReference>
<gene>
    <name evidence="10" type="ordered locus">PGN_1011</name>
</gene>
<dbReference type="Proteomes" id="UP000008842">
    <property type="component" value="Chromosome"/>
</dbReference>
<feature type="transmembrane region" description="Helical" evidence="9">
    <location>
        <begin position="379"/>
        <end position="403"/>
    </location>
</feature>
<keyword evidence="6 8" id="KW-1133">Transmembrane helix</keyword>
<dbReference type="OrthoDB" id="9808458at2"/>
<dbReference type="InterPro" id="IPR045018">
    <property type="entry name" value="Azg-like"/>
</dbReference>
<feature type="transmembrane region" description="Helical" evidence="9">
    <location>
        <begin position="21"/>
        <end position="38"/>
    </location>
</feature>
<feature type="transmembrane region" description="Helical" evidence="9">
    <location>
        <begin position="102"/>
        <end position="121"/>
    </location>
</feature>
<protein>
    <submittedName>
        <fullName evidence="10">Xanthine/uracil/vitamin C permease</fullName>
    </submittedName>
</protein>
<evidence type="ECO:0000256" key="7">
    <source>
        <dbReference type="ARBA" id="ARBA00023136"/>
    </source>
</evidence>
<evidence type="ECO:0000256" key="9">
    <source>
        <dbReference type="SAM" id="Phobius"/>
    </source>
</evidence>
<feature type="transmembrane region" description="Helical" evidence="9">
    <location>
        <begin position="287"/>
        <end position="308"/>
    </location>
</feature>
<dbReference type="PIRSF" id="PIRSF005353">
    <property type="entry name" value="PbuG"/>
    <property type="match status" value="1"/>
</dbReference>
<evidence type="ECO:0000313" key="10">
    <source>
        <dbReference type="EMBL" id="BAG33530.1"/>
    </source>
</evidence>
<dbReference type="AlphaFoldDB" id="B2RJI5"/>
<dbReference type="RefSeq" id="WP_012457955.1">
    <property type="nucleotide sequence ID" value="NC_010729.1"/>
</dbReference>
<feature type="transmembrane region" description="Helical" evidence="9">
    <location>
        <begin position="320"/>
        <end position="343"/>
    </location>
</feature>
<evidence type="ECO:0000256" key="6">
    <source>
        <dbReference type="ARBA" id="ARBA00022989"/>
    </source>
</evidence>
<keyword evidence="3 8" id="KW-0813">Transport</keyword>
<sequence>MKTWQSILGFNPEKHSVRTEFIAGVTTFLTMSYILAVNPDILAAAGMDKGAVFTATALSSAVATLLIAFLAKLPFAQAPSMGINAFFAFTLVQGMGYSWQTALAAVFVEGIVFILLTTFNIREKIVDCIPYNLRYAISAGIGMFIAFIGLKNAGIIVSHPATLVALGPFTPIFLLAILGIILSAALVVRKVRGALFYSIAICTIVGIPLGVTTIPEGFAPISSPQSLSPTFLQMDFAPLLSFDMAMTIFALVFMDIFNTIGTLIGAAAKTEMMDEKGNVKNIKQAMMADAIGTSLGAILGTSTVTTYVESGSGIAEGGRTGLTALVTGSFFLLALFLSPLFLLVPGAATTGALVMVGVFMLGSISMIDLSDLSETFPVFITLLTMVLTYSIAEGMALGMLAFVFVKLLSGQYRSISLPLYILAVLFILRYAFA</sequence>
<dbReference type="GeneID" id="29256221"/>
<dbReference type="GO" id="GO:0005345">
    <property type="term" value="F:purine nucleobase transmembrane transporter activity"/>
    <property type="evidence" value="ECO:0007669"/>
    <property type="project" value="TreeGrafter"/>
</dbReference>
<evidence type="ECO:0000256" key="8">
    <source>
        <dbReference type="PIRNR" id="PIRNR005353"/>
    </source>
</evidence>
<feature type="transmembrane region" description="Helical" evidence="9">
    <location>
        <begin position="133"/>
        <end position="157"/>
    </location>
</feature>
<dbReference type="InterPro" id="IPR006043">
    <property type="entry name" value="NCS2"/>
</dbReference>
<dbReference type="BioCyc" id="PGIN431947:G1G2V-1144-MONOMER"/>
<feature type="transmembrane region" description="Helical" evidence="9">
    <location>
        <begin position="169"/>
        <end position="188"/>
    </location>
</feature>
<proteinExistence type="inferred from homology"/>
<dbReference type="eggNOG" id="COG2252">
    <property type="taxonomic scope" value="Bacteria"/>
</dbReference>
<evidence type="ECO:0000256" key="1">
    <source>
        <dbReference type="ARBA" id="ARBA00004651"/>
    </source>
</evidence>
<evidence type="ECO:0000256" key="3">
    <source>
        <dbReference type="ARBA" id="ARBA00022448"/>
    </source>
</evidence>
<dbReference type="KEGG" id="pgn:PGN_1011"/>
<feature type="transmembrane region" description="Helical" evidence="9">
    <location>
        <begin position="50"/>
        <end position="71"/>
    </location>
</feature>